<evidence type="ECO:0000313" key="1">
    <source>
        <dbReference type="EMBL" id="EMF12606.1"/>
    </source>
</evidence>
<dbReference type="InterPro" id="IPR010281">
    <property type="entry name" value="DUF885"/>
</dbReference>
<dbReference type="EMBL" id="KB456264">
    <property type="protein sequence ID" value="EMF12606.1"/>
    <property type="molecule type" value="Genomic_DNA"/>
</dbReference>
<organism evidence="1 2">
    <name type="scientific">Sphaerulina musiva (strain SO2202)</name>
    <name type="common">Poplar stem canker fungus</name>
    <name type="synonym">Septoria musiva</name>
    <dbReference type="NCBI Taxonomy" id="692275"/>
    <lineage>
        <taxon>Eukaryota</taxon>
        <taxon>Fungi</taxon>
        <taxon>Dikarya</taxon>
        <taxon>Ascomycota</taxon>
        <taxon>Pezizomycotina</taxon>
        <taxon>Dothideomycetes</taxon>
        <taxon>Dothideomycetidae</taxon>
        <taxon>Mycosphaerellales</taxon>
        <taxon>Mycosphaerellaceae</taxon>
        <taxon>Sphaerulina</taxon>
    </lineage>
</organism>
<keyword evidence="2" id="KW-1185">Reference proteome</keyword>
<dbReference type="RefSeq" id="XP_016760727.1">
    <property type="nucleotide sequence ID" value="XM_016905429.1"/>
</dbReference>
<sequence>MTRVKRMGEYLAQRRNELGVRFRSFANLDQQGRVDYHLIGKYLERSLGDLRVEWAQMTELKPLFGTWASGLTDLCERRQKVTPTDGKFAAQVLSHASADVKTLAAHIEDGTFTMMKENRSGAFRAAQQIEELIDLLAEWYGFYADYDPLFTWWTSKPFETISTQLRALVSTIREHLVGIKPGDEDAIVGQPIGKAGIYAALDIEMIAYSPEELIQIAEKEYAWCEKEAIAASRELGYGDDWKRALEHVKNMYVEPGKQTEMVHELAEEAVEYVTKRDMVTLPEIAKECWRTFMMTPERQKVNPFFLGGTSIIVSYPTNTMSHEDKLMVMRGNCRPLSRSTVFHELLPGHHLQYHYMARSKPYRSMFQTPFWIEGWAFYWEFILWDRGFPDTPENKIGMLFWRMHRCARIVFSLKFHLGQMTPQECIEYLVDRVGHERATAEGEVRRSFNGDYGALYQAGYMLGALQLYALRKEIVDTGMMKEKEFHDRVLKENNMPIELLRALLIGEELKWDRKASWKFYDL</sequence>
<dbReference type="AlphaFoldDB" id="M3BX19"/>
<proteinExistence type="predicted"/>
<accession>M3BX19</accession>
<reference evidence="1 2" key="1">
    <citation type="journal article" date="2012" name="PLoS Pathog.">
        <title>Diverse lifestyles and strategies of plant pathogenesis encoded in the genomes of eighteen Dothideomycetes fungi.</title>
        <authorList>
            <person name="Ohm R.A."/>
            <person name="Feau N."/>
            <person name="Henrissat B."/>
            <person name="Schoch C.L."/>
            <person name="Horwitz B.A."/>
            <person name="Barry K.W."/>
            <person name="Condon B.J."/>
            <person name="Copeland A.C."/>
            <person name="Dhillon B."/>
            <person name="Glaser F."/>
            <person name="Hesse C.N."/>
            <person name="Kosti I."/>
            <person name="LaButti K."/>
            <person name="Lindquist E.A."/>
            <person name="Lucas S."/>
            <person name="Salamov A.A."/>
            <person name="Bradshaw R.E."/>
            <person name="Ciuffetti L."/>
            <person name="Hamelin R.C."/>
            <person name="Kema G.H.J."/>
            <person name="Lawrence C."/>
            <person name="Scott J.A."/>
            <person name="Spatafora J.W."/>
            <person name="Turgeon B.G."/>
            <person name="de Wit P.J.G.M."/>
            <person name="Zhong S."/>
            <person name="Goodwin S.B."/>
            <person name="Grigoriev I.V."/>
        </authorList>
    </citation>
    <scope>NUCLEOTIDE SEQUENCE [LARGE SCALE GENOMIC DNA]</scope>
    <source>
        <strain evidence="1 2">SO2202</strain>
    </source>
</reference>
<dbReference type="HOGENOM" id="CLU_035441_0_0_1"/>
<dbReference type="OrthoDB" id="5959877at2759"/>
<dbReference type="GeneID" id="27902566"/>
<dbReference type="Pfam" id="PF05960">
    <property type="entry name" value="DUF885"/>
    <property type="match status" value="1"/>
</dbReference>
<dbReference type="PANTHER" id="PTHR33361">
    <property type="entry name" value="GLR0591 PROTEIN"/>
    <property type="match status" value="1"/>
</dbReference>
<evidence type="ECO:0000313" key="2">
    <source>
        <dbReference type="Proteomes" id="UP000016931"/>
    </source>
</evidence>
<dbReference type="Proteomes" id="UP000016931">
    <property type="component" value="Unassembled WGS sequence"/>
</dbReference>
<name>M3BX19_SPHMS</name>
<dbReference type="PANTHER" id="PTHR33361:SF2">
    <property type="entry name" value="DUF885 DOMAIN-CONTAINING PROTEIN"/>
    <property type="match status" value="1"/>
</dbReference>
<dbReference type="eggNOG" id="ENOG502SFAI">
    <property type="taxonomic scope" value="Eukaryota"/>
</dbReference>
<gene>
    <name evidence="1" type="ORF">SEPMUDRAFT_149228</name>
</gene>
<evidence type="ECO:0008006" key="3">
    <source>
        <dbReference type="Google" id="ProtNLM"/>
    </source>
</evidence>
<dbReference type="OMA" id="FHEMIPG"/>
<protein>
    <recommendedName>
        <fullName evidence="3">X-Pro dipeptidyl-peptidase</fullName>
    </recommendedName>
</protein>